<keyword evidence="4 6" id="KW-0472">Membrane</keyword>
<dbReference type="SUPFAM" id="SSF81321">
    <property type="entry name" value="Family A G protein-coupled receptor-like"/>
    <property type="match status" value="1"/>
</dbReference>
<keyword evidence="8" id="KW-1185">Reference proteome</keyword>
<dbReference type="GO" id="GO:0004930">
    <property type="term" value="F:G protein-coupled receptor activity"/>
    <property type="evidence" value="ECO:0007669"/>
    <property type="project" value="TreeGrafter"/>
</dbReference>
<evidence type="ECO:0000313" key="7">
    <source>
        <dbReference type="EMBL" id="CAB9509919.1"/>
    </source>
</evidence>
<dbReference type="Gene3D" id="1.20.1070.10">
    <property type="entry name" value="Rhodopsin 7-helix transmembrane proteins"/>
    <property type="match status" value="1"/>
</dbReference>
<evidence type="ECO:0000256" key="2">
    <source>
        <dbReference type="ARBA" id="ARBA00022692"/>
    </source>
</evidence>
<comment type="subcellular location">
    <subcellularLocation>
        <location evidence="1">Membrane</location>
        <topology evidence="1">Multi-pass membrane protein</topology>
    </subcellularLocation>
</comment>
<feature type="transmembrane region" description="Helical" evidence="6">
    <location>
        <begin position="58"/>
        <end position="80"/>
    </location>
</feature>
<keyword evidence="2 6" id="KW-0812">Transmembrane</keyword>
<accession>A0A9N8DWS4</accession>
<feature type="compositionally biased region" description="Basic and acidic residues" evidence="5">
    <location>
        <begin position="565"/>
        <end position="577"/>
    </location>
</feature>
<dbReference type="OrthoDB" id="44335at2759"/>
<feature type="transmembrane region" description="Helical" evidence="6">
    <location>
        <begin position="195"/>
        <end position="222"/>
    </location>
</feature>
<feature type="compositionally biased region" description="Acidic residues" evidence="5">
    <location>
        <begin position="492"/>
        <end position="506"/>
    </location>
</feature>
<sequence>MSSAEERASGYSLLQEQVLAISPKISASISIPCSCFIIAEVIGEHKAGRGTTAVQRTLLAMSCVDIAASFAWFLSSWAVPAESDFAFAAGTVTTCTMQGFLLQFAIGAPLYNSSLSLLYLLMIKMRWTDQQLARVEKWIHVCVGAWTLGTSTLLLPLKQYNHIGAVCWVIGSPGGCGNSSFQANPEVECDRGDYAWAWGLALFYVPLWLCVMACSVSMALLYSEVRTTHQRSIRYSNAIVGLQSSARRHTKRLAHSSSQDTNRVAIQAILYSLSFVITWLPSTLWSIAHWFHWSHYGLDIAAAIAEPLQGLWNFLIFLKSRPRTVAKIRNSVQRSASRLGLFVGLSSTTTSSRWSIFSMRPNDRDESSTTTGVARNNAVERNDEHGNAELLDTQHTAACMSSSFRAAEDGSECSGIRMNGDVADDMPRDLFSEDHHDDETVEEKSTAQNFDEMIVQLSQRHLKLEASFRHSVARQQARQQIIKEFAMTTSIEEEGSDDDDDDDDDANGGSSAADDDHDDHTTDHSLRVIEENHAAVDNHDDKLDASGQESIQPLAMGEAAPERIPSAKEEVPPPLEKKHVDVHRTWVRVENSRGEKQSNDDFTV</sequence>
<evidence type="ECO:0008006" key="9">
    <source>
        <dbReference type="Google" id="ProtNLM"/>
    </source>
</evidence>
<keyword evidence="3 6" id="KW-1133">Transmembrane helix</keyword>
<feature type="transmembrane region" description="Helical" evidence="6">
    <location>
        <begin position="135"/>
        <end position="155"/>
    </location>
</feature>
<dbReference type="PANTHER" id="PTHR23112">
    <property type="entry name" value="G PROTEIN-COUPLED RECEPTOR 157-RELATED"/>
    <property type="match status" value="1"/>
</dbReference>
<dbReference type="Proteomes" id="UP001153069">
    <property type="component" value="Unassembled WGS sequence"/>
</dbReference>
<name>A0A9N8DWS4_9STRA</name>
<evidence type="ECO:0000256" key="4">
    <source>
        <dbReference type="ARBA" id="ARBA00023136"/>
    </source>
</evidence>
<dbReference type="AlphaFoldDB" id="A0A9N8DWS4"/>
<dbReference type="EMBL" id="CAICTM010000409">
    <property type="protein sequence ID" value="CAB9509919.1"/>
    <property type="molecule type" value="Genomic_DNA"/>
</dbReference>
<evidence type="ECO:0000313" key="8">
    <source>
        <dbReference type="Proteomes" id="UP001153069"/>
    </source>
</evidence>
<dbReference type="PANTHER" id="PTHR23112:SF0">
    <property type="entry name" value="TRANSMEMBRANE PROTEIN 116"/>
    <property type="match status" value="1"/>
</dbReference>
<evidence type="ECO:0000256" key="3">
    <source>
        <dbReference type="ARBA" id="ARBA00022989"/>
    </source>
</evidence>
<organism evidence="7 8">
    <name type="scientific">Seminavis robusta</name>
    <dbReference type="NCBI Taxonomy" id="568900"/>
    <lineage>
        <taxon>Eukaryota</taxon>
        <taxon>Sar</taxon>
        <taxon>Stramenopiles</taxon>
        <taxon>Ochrophyta</taxon>
        <taxon>Bacillariophyta</taxon>
        <taxon>Bacillariophyceae</taxon>
        <taxon>Bacillariophycidae</taxon>
        <taxon>Naviculales</taxon>
        <taxon>Naviculaceae</taxon>
        <taxon>Seminavis</taxon>
    </lineage>
</organism>
<feature type="region of interest" description="Disordered" evidence="5">
    <location>
        <begin position="492"/>
        <end position="577"/>
    </location>
</feature>
<dbReference type="GO" id="GO:0005886">
    <property type="term" value="C:plasma membrane"/>
    <property type="evidence" value="ECO:0007669"/>
    <property type="project" value="TreeGrafter"/>
</dbReference>
<evidence type="ECO:0000256" key="1">
    <source>
        <dbReference type="ARBA" id="ARBA00004141"/>
    </source>
</evidence>
<proteinExistence type="predicted"/>
<gene>
    <name evidence="7" type="ORF">SEMRO_410_G137470.1</name>
</gene>
<reference evidence="7" key="1">
    <citation type="submission" date="2020-06" db="EMBL/GenBank/DDBJ databases">
        <authorList>
            <consortium name="Plant Systems Biology data submission"/>
        </authorList>
    </citation>
    <scope>NUCLEOTIDE SEQUENCE</scope>
    <source>
        <strain evidence="7">D6</strain>
    </source>
</reference>
<feature type="transmembrane region" description="Helical" evidence="6">
    <location>
        <begin position="100"/>
        <end position="123"/>
    </location>
</feature>
<evidence type="ECO:0000256" key="6">
    <source>
        <dbReference type="SAM" id="Phobius"/>
    </source>
</evidence>
<feature type="compositionally biased region" description="Basic and acidic residues" evidence="5">
    <location>
        <begin position="518"/>
        <end position="544"/>
    </location>
</feature>
<evidence type="ECO:0000256" key="5">
    <source>
        <dbReference type="SAM" id="MobiDB-lite"/>
    </source>
</evidence>
<comment type="caution">
    <text evidence="7">The sequence shown here is derived from an EMBL/GenBank/DDBJ whole genome shotgun (WGS) entry which is preliminary data.</text>
</comment>
<protein>
    <recommendedName>
        <fullName evidence="9">G-protein coupled receptors family 2 profile 2 domain-containing protein</fullName>
    </recommendedName>
</protein>
<dbReference type="GO" id="GO:0007189">
    <property type="term" value="P:adenylate cyclase-activating G protein-coupled receptor signaling pathway"/>
    <property type="evidence" value="ECO:0007669"/>
    <property type="project" value="TreeGrafter"/>
</dbReference>
<feature type="transmembrane region" description="Helical" evidence="6">
    <location>
        <begin position="268"/>
        <end position="288"/>
    </location>
</feature>